<dbReference type="PANTHER" id="PTHR11802:SF505">
    <property type="entry name" value="SERINE CARBOXYPEPTIDASE-LIKE 7"/>
    <property type="match status" value="1"/>
</dbReference>
<dbReference type="Pfam" id="PF00450">
    <property type="entry name" value="Peptidase_S10"/>
    <property type="match status" value="1"/>
</dbReference>
<dbReference type="GO" id="GO:0016747">
    <property type="term" value="F:acyltransferase activity, transferring groups other than amino-acyl groups"/>
    <property type="evidence" value="ECO:0007669"/>
    <property type="project" value="TreeGrafter"/>
</dbReference>
<dbReference type="InterPro" id="IPR001563">
    <property type="entry name" value="Peptidase_S10"/>
</dbReference>
<organism evidence="2">
    <name type="scientific">Brassica cretica</name>
    <name type="common">Mustard</name>
    <dbReference type="NCBI Taxonomy" id="69181"/>
    <lineage>
        <taxon>Eukaryota</taxon>
        <taxon>Viridiplantae</taxon>
        <taxon>Streptophyta</taxon>
        <taxon>Embryophyta</taxon>
        <taxon>Tracheophyta</taxon>
        <taxon>Spermatophyta</taxon>
        <taxon>Magnoliopsida</taxon>
        <taxon>eudicotyledons</taxon>
        <taxon>Gunneridae</taxon>
        <taxon>Pentapetalae</taxon>
        <taxon>rosids</taxon>
        <taxon>malvids</taxon>
        <taxon>Brassicales</taxon>
        <taxon>Brassicaceae</taxon>
        <taxon>Brassiceae</taxon>
        <taxon>Brassica</taxon>
    </lineage>
</organism>
<reference evidence="2" key="1">
    <citation type="submission" date="2019-12" db="EMBL/GenBank/DDBJ databases">
        <title>Genome sequencing and annotation of Brassica cretica.</title>
        <authorList>
            <person name="Studholme D.J."/>
            <person name="Sarris P.F."/>
        </authorList>
    </citation>
    <scope>NUCLEOTIDE SEQUENCE</scope>
    <source>
        <strain evidence="2">PFS-102/07</strain>
        <tissue evidence="2">Leaf</tissue>
    </source>
</reference>
<evidence type="ECO:0000256" key="1">
    <source>
        <dbReference type="ARBA" id="ARBA00009431"/>
    </source>
</evidence>
<evidence type="ECO:0000313" key="2">
    <source>
        <dbReference type="EMBL" id="KAF2570268.1"/>
    </source>
</evidence>
<dbReference type="Gene3D" id="3.40.50.1820">
    <property type="entry name" value="alpha/beta hydrolase"/>
    <property type="match status" value="1"/>
</dbReference>
<protein>
    <submittedName>
        <fullName evidence="2">Uncharacterized protein</fullName>
    </submittedName>
</protein>
<dbReference type="EMBL" id="QGKY02001015">
    <property type="protein sequence ID" value="KAF2570268.1"/>
    <property type="molecule type" value="Genomic_DNA"/>
</dbReference>
<dbReference type="AlphaFoldDB" id="A0A8S9IK10"/>
<dbReference type="SUPFAM" id="SSF53474">
    <property type="entry name" value="alpha/beta-Hydrolases"/>
    <property type="match status" value="1"/>
</dbReference>
<sequence>MSLENEYERLEITAPAPFNRPFAKPQISCLESKRKQVKKKVKHRKEKKLRRPEFYLFYEGEETGQAIAGPGCSAVSALLFENGPVKFRVEGYNGGTPTLLSTTYSWTQIASIIYLDQPVGTGFSYSKTQLLDTPSDSGEAKRIHEFLLKWLAKHEKFISNPFYVTGNSYAGKVIPATVQEISKGNDLGFKPQINLQGYVIGNPTTDQEFDYNHRVPFAHGMALISDELYESLKKTCNGNYEKVDPGNIECLQFVEEYHECIAGIYLGHVLAQICAVAAPGLLWPKHVPKRDLRETLPPNLSVSFPNCIVYSELQASMWANDESVRKALHVAK</sequence>
<dbReference type="PANTHER" id="PTHR11802">
    <property type="entry name" value="SERINE PROTEASE FAMILY S10 SERINE CARBOXYPEPTIDASE"/>
    <property type="match status" value="1"/>
</dbReference>
<dbReference type="InterPro" id="IPR029058">
    <property type="entry name" value="AB_hydrolase_fold"/>
</dbReference>
<dbReference type="PRINTS" id="PR00724">
    <property type="entry name" value="CRBOXYPTASEC"/>
</dbReference>
<comment type="similarity">
    <text evidence="1">Belongs to the peptidase S10 family.</text>
</comment>
<dbReference type="GO" id="GO:0019748">
    <property type="term" value="P:secondary metabolic process"/>
    <property type="evidence" value="ECO:0007669"/>
    <property type="project" value="TreeGrafter"/>
</dbReference>
<comment type="caution">
    <text evidence="2">The sequence shown here is derived from an EMBL/GenBank/DDBJ whole genome shotgun (WGS) entry which is preliminary data.</text>
</comment>
<proteinExistence type="inferred from homology"/>
<dbReference type="GO" id="GO:0006508">
    <property type="term" value="P:proteolysis"/>
    <property type="evidence" value="ECO:0007669"/>
    <property type="project" value="InterPro"/>
</dbReference>
<accession>A0A8S9IK10</accession>
<name>A0A8S9IK10_BRACR</name>
<feature type="non-terminal residue" evidence="2">
    <location>
        <position position="1"/>
    </location>
</feature>
<gene>
    <name evidence="2" type="ORF">F2Q70_00006020</name>
</gene>
<dbReference type="GO" id="GO:0004185">
    <property type="term" value="F:serine-type carboxypeptidase activity"/>
    <property type="evidence" value="ECO:0007669"/>
    <property type="project" value="InterPro"/>
</dbReference>